<dbReference type="InterPro" id="IPR017923">
    <property type="entry name" value="TFIIS_N"/>
</dbReference>
<sequence>MLLSVNIIGDPDKLLESFREHLTEAGGIQEKSISELVSLMSDTNGKLVPKCISLCIISASDIAVQSLICETDAWDILLKWLQEALKEENCSFLIELMQVYHDLPVTLEQLTRNVCPKLINSLSKRSDNEGVRALAADIVKKWKGVINKNSRKENTEVPCKKRKSESPKKELSGGDSNALVKDAKRRRSTVKVPPTVMRTAGIEEANDQVVPKSRSEVLAKKSKIESVPEKVQPMLPIESFHQRITVTPTEPKKCTVPFALVILFFLAPHEIHESSSFINALTTSQPVVRKKRKVCKPDAPESTSVSCPRHHFMFSKETDDVRVSLSENVDVEIPEPGHSPLSDAEAPKKSSMVNLSALGVEKKPKKRVSWAPEEKLQQISYFEVDDTERVNVTRISLAEIRQKEHSLERQLFKRHEEVEIKDAKWYPPSPLELVSTVEPGCKSAERQIQLERERFVLQAIYFTRESIPISPEEPEKEEFEAKLAVEIPLEDLHAKDLLIINDKGDGNSQMSLNPEVADLVKSLALNFNQESNKTPNQSDQASPSVAVTTASALSPAPSLAHPTLSATSPDHITSPLNPDHGDAPMRSDVGPSRIPGPHFVPGDRPPPPHNVVRLRGHPRPPMGGGGPMPYRRPPFPPSDAPPPHFARGPIPPPPFRGPPPPMYGGGRPPMNGPCGIGRRGGRGDQVCKFFQQGNCRNGSNCHFLHPGFHHMKW</sequence>
<keyword evidence="10" id="KW-1185">Reference proteome</keyword>
<dbReference type="PROSITE" id="PS50103">
    <property type="entry name" value="ZF_C3H1"/>
    <property type="match status" value="1"/>
</dbReference>
<dbReference type="InterPro" id="IPR036855">
    <property type="entry name" value="Znf_CCCH_sf"/>
</dbReference>
<feature type="domain" description="C3H1-type" evidence="7">
    <location>
        <begin position="681"/>
        <end position="708"/>
    </location>
</feature>
<evidence type="ECO:0008006" key="11">
    <source>
        <dbReference type="Google" id="ProtNLM"/>
    </source>
</evidence>
<protein>
    <recommendedName>
        <fullName evidence="11">Serine/threonine-protein phosphatase 1 regulatory subunit 10</fullName>
    </recommendedName>
</protein>
<dbReference type="InterPro" id="IPR041367">
    <property type="entry name" value="Znf-CCCH_4"/>
</dbReference>
<dbReference type="PANTHER" id="PTHR46557:SF1">
    <property type="entry name" value="SERINE_THREONINE-PROTEIN PHOSPHATASE 1 REGULATORY SUBUNIT 10"/>
    <property type="match status" value="1"/>
</dbReference>
<evidence type="ECO:0000256" key="6">
    <source>
        <dbReference type="SAM" id="MobiDB-lite"/>
    </source>
</evidence>
<evidence type="ECO:0000313" key="9">
    <source>
        <dbReference type="EMBL" id="VDD80623.1"/>
    </source>
</evidence>
<dbReference type="Pfam" id="PF08711">
    <property type="entry name" value="Med26"/>
    <property type="match status" value="1"/>
</dbReference>
<keyword evidence="2 5" id="KW-0863">Zinc-finger</keyword>
<evidence type="ECO:0000256" key="5">
    <source>
        <dbReference type="PROSITE-ProRule" id="PRU00723"/>
    </source>
</evidence>
<dbReference type="Pfam" id="PF18044">
    <property type="entry name" value="zf-CCCH_4"/>
    <property type="match status" value="1"/>
</dbReference>
<feature type="compositionally biased region" description="Polar residues" evidence="6">
    <location>
        <begin position="567"/>
        <end position="576"/>
    </location>
</feature>
<dbReference type="SUPFAM" id="SSF90229">
    <property type="entry name" value="CCCH zinc finger"/>
    <property type="match status" value="1"/>
</dbReference>
<comment type="subcellular location">
    <subcellularLocation>
        <location evidence="4">Nucleus</location>
    </subcellularLocation>
</comment>
<dbReference type="Gene3D" id="4.10.1000.10">
    <property type="entry name" value="Zinc finger, CCCH-type"/>
    <property type="match status" value="1"/>
</dbReference>
<dbReference type="GO" id="GO:0008157">
    <property type="term" value="F:protein phosphatase 1 binding"/>
    <property type="evidence" value="ECO:0007669"/>
    <property type="project" value="TreeGrafter"/>
</dbReference>
<dbReference type="Gene3D" id="1.20.930.10">
    <property type="entry name" value="Conserved domain common to transcription factors TFIIS, elongin A, CRSP70"/>
    <property type="match status" value="1"/>
</dbReference>
<evidence type="ECO:0000256" key="1">
    <source>
        <dbReference type="ARBA" id="ARBA00022723"/>
    </source>
</evidence>
<name>A0A0R3UH51_MESCO</name>
<feature type="compositionally biased region" description="Basic and acidic residues" evidence="6">
    <location>
        <begin position="153"/>
        <end position="172"/>
    </location>
</feature>
<keyword evidence="4" id="KW-0539">Nucleus</keyword>
<feature type="compositionally biased region" description="Low complexity" evidence="6">
    <location>
        <begin position="541"/>
        <end position="566"/>
    </location>
</feature>
<dbReference type="PROSITE" id="PS51319">
    <property type="entry name" value="TFIIS_N"/>
    <property type="match status" value="1"/>
</dbReference>
<dbReference type="Proteomes" id="UP000267029">
    <property type="component" value="Unassembled WGS sequence"/>
</dbReference>
<evidence type="ECO:0000259" key="8">
    <source>
        <dbReference type="PROSITE" id="PS51319"/>
    </source>
</evidence>
<dbReference type="GO" id="GO:0005634">
    <property type="term" value="C:nucleus"/>
    <property type="evidence" value="ECO:0007669"/>
    <property type="project" value="UniProtKB-SubCell"/>
</dbReference>
<dbReference type="OrthoDB" id="2138378at2759"/>
<keyword evidence="1 5" id="KW-0479">Metal-binding</keyword>
<feature type="domain" description="TFIIS N-terminal" evidence="8">
    <location>
        <begin position="75"/>
        <end position="149"/>
    </location>
</feature>
<dbReference type="GO" id="GO:0000785">
    <property type="term" value="C:chromatin"/>
    <property type="evidence" value="ECO:0007669"/>
    <property type="project" value="TreeGrafter"/>
</dbReference>
<keyword evidence="3 5" id="KW-0862">Zinc</keyword>
<dbReference type="AlphaFoldDB" id="A0A0R3UH51"/>
<feature type="compositionally biased region" description="Polar residues" evidence="6">
    <location>
        <begin position="530"/>
        <end position="540"/>
    </location>
</feature>
<dbReference type="STRING" id="53468.A0A0R3UH51"/>
<evidence type="ECO:0000313" key="10">
    <source>
        <dbReference type="Proteomes" id="UP000267029"/>
    </source>
</evidence>
<dbReference type="SUPFAM" id="SSF47676">
    <property type="entry name" value="Conserved domain common to transcription factors TFIIS, elongin A, CRSP70"/>
    <property type="match status" value="1"/>
</dbReference>
<feature type="zinc finger region" description="C3H1-type" evidence="5">
    <location>
        <begin position="681"/>
        <end position="708"/>
    </location>
</feature>
<reference evidence="9 10" key="1">
    <citation type="submission" date="2018-10" db="EMBL/GenBank/DDBJ databases">
        <authorList>
            <consortium name="Pathogen Informatics"/>
        </authorList>
    </citation>
    <scope>NUCLEOTIDE SEQUENCE [LARGE SCALE GENOMIC DNA]</scope>
</reference>
<dbReference type="InterPro" id="IPR000571">
    <property type="entry name" value="Znf_CCCH"/>
</dbReference>
<evidence type="ECO:0000256" key="2">
    <source>
        <dbReference type="ARBA" id="ARBA00022771"/>
    </source>
</evidence>
<organism evidence="9 10">
    <name type="scientific">Mesocestoides corti</name>
    <name type="common">Flatworm</name>
    <dbReference type="NCBI Taxonomy" id="53468"/>
    <lineage>
        <taxon>Eukaryota</taxon>
        <taxon>Metazoa</taxon>
        <taxon>Spiralia</taxon>
        <taxon>Lophotrochozoa</taxon>
        <taxon>Platyhelminthes</taxon>
        <taxon>Cestoda</taxon>
        <taxon>Eucestoda</taxon>
        <taxon>Cyclophyllidea</taxon>
        <taxon>Mesocestoididae</taxon>
        <taxon>Mesocestoides</taxon>
    </lineage>
</organism>
<dbReference type="GO" id="GO:0008270">
    <property type="term" value="F:zinc ion binding"/>
    <property type="evidence" value="ECO:0007669"/>
    <property type="project" value="UniProtKB-KW"/>
</dbReference>
<accession>A0A0R3UH51</accession>
<feature type="region of interest" description="Disordered" evidence="6">
    <location>
        <begin position="530"/>
        <end position="587"/>
    </location>
</feature>
<feature type="region of interest" description="Disordered" evidence="6">
    <location>
        <begin position="153"/>
        <end position="177"/>
    </location>
</feature>
<dbReference type="GO" id="GO:0072357">
    <property type="term" value="C:PTW/PP1 phosphatase complex"/>
    <property type="evidence" value="ECO:0007669"/>
    <property type="project" value="TreeGrafter"/>
</dbReference>
<dbReference type="InterPro" id="IPR035441">
    <property type="entry name" value="TFIIS/LEDGF_dom_sf"/>
</dbReference>
<evidence type="ECO:0000256" key="4">
    <source>
        <dbReference type="PROSITE-ProRule" id="PRU00649"/>
    </source>
</evidence>
<dbReference type="EMBL" id="UXSR01005279">
    <property type="protein sequence ID" value="VDD80623.1"/>
    <property type="molecule type" value="Genomic_DNA"/>
</dbReference>
<proteinExistence type="predicted"/>
<dbReference type="SMART" id="SM00356">
    <property type="entry name" value="ZnF_C3H1"/>
    <property type="match status" value="1"/>
</dbReference>
<evidence type="ECO:0000259" key="7">
    <source>
        <dbReference type="PROSITE" id="PS50103"/>
    </source>
</evidence>
<gene>
    <name evidence="9" type="ORF">MCOS_LOCUS6626</name>
</gene>
<dbReference type="PANTHER" id="PTHR46557">
    <property type="entry name" value="SERINE/THREONINE-PROTEIN PHOSPHATASE 1 REGULATORY SUBUNIT 10-RELATED"/>
    <property type="match status" value="1"/>
</dbReference>
<evidence type="ECO:0000256" key="3">
    <source>
        <dbReference type="ARBA" id="ARBA00022833"/>
    </source>
</evidence>